<evidence type="ECO:0000313" key="16">
    <source>
        <dbReference type="EMBL" id="EJT47662.1"/>
    </source>
</evidence>
<accession>J6EXV3</accession>
<evidence type="ECO:0000256" key="6">
    <source>
        <dbReference type="ARBA" id="ARBA00022692"/>
    </source>
</evidence>
<feature type="transmembrane region" description="Helical" evidence="14">
    <location>
        <begin position="192"/>
        <end position="211"/>
    </location>
</feature>
<dbReference type="InterPro" id="IPR016093">
    <property type="entry name" value="MIR_motif"/>
</dbReference>
<dbReference type="SMART" id="SM00472">
    <property type="entry name" value="MIR"/>
    <property type="match status" value="3"/>
</dbReference>
<evidence type="ECO:0000256" key="7">
    <source>
        <dbReference type="ARBA" id="ARBA00022737"/>
    </source>
</evidence>
<dbReference type="PROSITE" id="PS50919">
    <property type="entry name" value="MIR"/>
    <property type="match status" value="2"/>
</dbReference>
<dbReference type="GeneID" id="25986952"/>
<evidence type="ECO:0000256" key="5">
    <source>
        <dbReference type="ARBA" id="ARBA00022679"/>
    </source>
</evidence>
<dbReference type="EMBL" id="ALBS01000233">
    <property type="protein sequence ID" value="EJT47662.1"/>
    <property type="molecule type" value="Genomic_DNA"/>
</dbReference>
<feature type="transmembrane region" description="Helical" evidence="14">
    <location>
        <begin position="110"/>
        <end position="130"/>
    </location>
</feature>
<dbReference type="UniPathway" id="UPA00378"/>
<keyword evidence="7" id="KW-0677">Repeat</keyword>
<keyword evidence="9 14" id="KW-1133">Transmembrane helix</keyword>
<reference evidence="16 17" key="1">
    <citation type="journal article" date="2012" name="Eukaryot. Cell">
        <title>Draft genome sequence of CBS 2479, the standard type strain of Trichosporon asahii.</title>
        <authorList>
            <person name="Yang R.Y."/>
            <person name="Li H.T."/>
            <person name="Zhu H."/>
            <person name="Zhou G.P."/>
            <person name="Wang M."/>
            <person name="Wang L."/>
        </authorList>
    </citation>
    <scope>NUCLEOTIDE SEQUENCE [LARGE SCALE GENOMIC DNA]</scope>
    <source>
        <strain evidence="17">ATCC 90039 / CBS 2479 / JCM 2466 / KCTC 7840 / NCYC 2677 / UAMH 7654</strain>
    </source>
</reference>
<keyword evidence="8 14" id="KW-0256">Endoplasmic reticulum</keyword>
<dbReference type="GO" id="GO:0004169">
    <property type="term" value="F:dolichyl-phosphate-mannose-protein mannosyltransferase activity"/>
    <property type="evidence" value="ECO:0007669"/>
    <property type="project" value="UniProtKB-UniRule"/>
</dbReference>
<dbReference type="Gene3D" id="2.80.10.50">
    <property type="match status" value="1"/>
</dbReference>
<comment type="catalytic activity">
    <reaction evidence="12 14">
        <text>a di-trans,poly-cis-dolichyl beta-D-mannosyl phosphate + L-threonyl-[protein] = 3-O-(alpha-D-mannosyl)-L-threonyl-[protein] + a di-trans,poly-cis-dolichyl phosphate + H(+)</text>
        <dbReference type="Rhea" id="RHEA:53396"/>
        <dbReference type="Rhea" id="RHEA-COMP:11060"/>
        <dbReference type="Rhea" id="RHEA-COMP:13547"/>
        <dbReference type="Rhea" id="RHEA-COMP:19498"/>
        <dbReference type="Rhea" id="RHEA-COMP:19501"/>
        <dbReference type="ChEBI" id="CHEBI:15378"/>
        <dbReference type="ChEBI" id="CHEBI:30013"/>
        <dbReference type="ChEBI" id="CHEBI:57683"/>
        <dbReference type="ChEBI" id="CHEBI:58211"/>
        <dbReference type="ChEBI" id="CHEBI:137323"/>
        <dbReference type="EC" id="2.4.1.109"/>
    </reaction>
</comment>
<dbReference type="CDD" id="cd23285">
    <property type="entry name" value="beta-trefoil_MIR_PMT4-like"/>
    <property type="match status" value="1"/>
</dbReference>
<feature type="transmembrane region" description="Helical" evidence="14">
    <location>
        <begin position="142"/>
        <end position="162"/>
    </location>
</feature>
<comment type="caution">
    <text evidence="16">The sequence shown here is derived from an EMBL/GenBank/DDBJ whole genome shotgun (WGS) entry which is preliminary data.</text>
</comment>
<dbReference type="GO" id="GO:0005789">
    <property type="term" value="C:endoplasmic reticulum membrane"/>
    <property type="evidence" value="ECO:0007669"/>
    <property type="project" value="UniProtKB-SubCell"/>
</dbReference>
<feature type="transmembrane region" description="Helical" evidence="14">
    <location>
        <begin position="168"/>
        <end position="185"/>
    </location>
</feature>
<dbReference type="InterPro" id="IPR032421">
    <property type="entry name" value="PMT_4TMC"/>
</dbReference>
<dbReference type="SUPFAM" id="SSF82109">
    <property type="entry name" value="MIR domain"/>
    <property type="match status" value="1"/>
</dbReference>
<dbReference type="PANTHER" id="PTHR10050:SF51">
    <property type="entry name" value="PROTEIN O-MANNOSYL-TRANSFERASE 1"/>
    <property type="match status" value="1"/>
</dbReference>
<organism evidence="16 17">
    <name type="scientific">Trichosporon asahii var. asahii (strain ATCC 90039 / CBS 2479 / JCM 2466 / KCTC 7840 / NBRC 103889/ NCYC 2677 / UAMH 7654)</name>
    <name type="common">Yeast</name>
    <dbReference type="NCBI Taxonomy" id="1186058"/>
    <lineage>
        <taxon>Eukaryota</taxon>
        <taxon>Fungi</taxon>
        <taxon>Dikarya</taxon>
        <taxon>Basidiomycota</taxon>
        <taxon>Agaricomycotina</taxon>
        <taxon>Tremellomycetes</taxon>
        <taxon>Trichosporonales</taxon>
        <taxon>Trichosporonaceae</taxon>
        <taxon>Trichosporon</taxon>
    </lineage>
</organism>
<evidence type="ECO:0000256" key="10">
    <source>
        <dbReference type="ARBA" id="ARBA00023136"/>
    </source>
</evidence>
<evidence type="ECO:0000256" key="14">
    <source>
        <dbReference type="RuleBase" id="RU367007"/>
    </source>
</evidence>
<proteinExistence type="inferred from homology"/>
<evidence type="ECO:0000259" key="15">
    <source>
        <dbReference type="PROSITE" id="PS50919"/>
    </source>
</evidence>
<comment type="catalytic activity">
    <reaction evidence="13 14">
        <text>a di-trans,poly-cis-dolichyl beta-D-mannosyl phosphate + L-seryl-[protein] = 3-O-(alpha-D-mannosyl)-L-seryl-[protein] + a di-trans,poly-cis-dolichyl phosphate + H(+)</text>
        <dbReference type="Rhea" id="RHEA:17377"/>
        <dbReference type="Rhea" id="RHEA-COMP:9863"/>
        <dbReference type="Rhea" id="RHEA-COMP:13546"/>
        <dbReference type="Rhea" id="RHEA-COMP:19498"/>
        <dbReference type="Rhea" id="RHEA-COMP:19501"/>
        <dbReference type="ChEBI" id="CHEBI:15378"/>
        <dbReference type="ChEBI" id="CHEBI:29999"/>
        <dbReference type="ChEBI" id="CHEBI:57683"/>
        <dbReference type="ChEBI" id="CHEBI:58211"/>
        <dbReference type="ChEBI" id="CHEBI:137321"/>
        <dbReference type="EC" id="2.4.1.109"/>
    </reaction>
</comment>
<dbReference type="PANTHER" id="PTHR10050">
    <property type="entry name" value="DOLICHYL-PHOSPHATE-MANNOSE--PROTEIN MANNOSYLTRANSFERASE"/>
    <property type="match status" value="1"/>
</dbReference>
<evidence type="ECO:0000256" key="13">
    <source>
        <dbReference type="ARBA" id="ARBA00045102"/>
    </source>
</evidence>
<dbReference type="Pfam" id="PF16192">
    <property type="entry name" value="PMT_4TMC"/>
    <property type="match status" value="1"/>
</dbReference>
<dbReference type="VEuPathDB" id="FungiDB:A1Q1_03439"/>
<comment type="pathway">
    <text evidence="2 14">Protein modification; protein glycosylation.</text>
</comment>
<dbReference type="KEGG" id="tasa:A1Q1_03439"/>
<gene>
    <name evidence="16" type="ORF">A1Q1_03439</name>
</gene>
<comment type="function">
    <text evidence="14">Transfers mannose from Dol-P-mannose to Ser or Thr residues on proteins.</text>
</comment>
<feature type="transmembrane region" description="Helical" evidence="14">
    <location>
        <begin position="646"/>
        <end position="663"/>
    </location>
</feature>
<keyword evidence="4 14" id="KW-0328">Glycosyltransferase</keyword>
<feature type="transmembrane region" description="Helical" evidence="14">
    <location>
        <begin position="675"/>
        <end position="699"/>
    </location>
</feature>
<feature type="transmembrane region" description="Helical" evidence="14">
    <location>
        <begin position="53"/>
        <end position="73"/>
    </location>
</feature>
<evidence type="ECO:0000256" key="2">
    <source>
        <dbReference type="ARBA" id="ARBA00004922"/>
    </source>
</evidence>
<sequence>MSVQARNRRPRGNSPPLPVSEKYEERKWIEAHAQRVDPVRPVIHAEDLRQERLTSYAVALALTFAAVCVRFWGIRHPNQVVFDEVHFGGFANQYLRREYYFDVHPPLAKMLNALAGWFVGYNGSFGFNSIGDDYIEAGVPYVAMRSFVAVMGAVTIPLVYAIMRESGYPIAISAFSAFLVLFDNGHITQTRLILLDAALCLFMALTLFSYVKFHQMRYREFTQEWWFWLLATGFSLACTLGCKMVGLFTFFTVGSAVIWDLWEILDIKRGHTMAYWWKHFIYRAIGLIVFPFILYLSFFWVHFKILKFSGPGDSFMSPAFQETLQGNELLLNAQEVRYYDTIVLKHKDTKQFLHSHPDKYPLRYPDGRISSQGQQITCYQFNDTNNHWQILPTREIPESGRGRVVRQNDIVQFRHVGTNTILLTHDVASPTMPTNTEFTTIDPDNEERKDETYFQLKVEDAHDGEPIKSLSSHIKVMHMKTHVWLWTHKVALPDWGHKQQEVNGNKKADDPSLTWIVDEIIEDGQGQDFQNRTAHVDEKPVRKMPFLKKWWELQILMLQHNAGLSSDHPYASQPIEWPFSLSGVSFWTDSDESQQVYMIGNLLDYWICSIALSIFVGVLAADMIARRRGIEPIESAIRNRLYRNTGFFLLAWAFHYFPFFTMARQRFLHHYLPAHLASALVAGGVINFILVEAVNYPMSKAGPRTRLRPVSRVSLSRNKLYIMAVLFAIVLWCFWFLAPFTYGTSLTPEQVGRRKMLSTWTLHFEPKVTHDVKVGEDTMIIGGN</sequence>
<feature type="transmembrane region" description="Helical" evidence="14">
    <location>
        <begin position="720"/>
        <end position="738"/>
    </location>
</feature>
<feature type="domain" description="MIR" evidence="15">
    <location>
        <begin position="464"/>
        <end position="520"/>
    </location>
</feature>
<dbReference type="EC" id="2.4.1.109" evidence="14"/>
<evidence type="ECO:0000256" key="12">
    <source>
        <dbReference type="ARBA" id="ARBA00045085"/>
    </source>
</evidence>
<dbReference type="Proteomes" id="UP000002748">
    <property type="component" value="Unassembled WGS sequence"/>
</dbReference>
<dbReference type="InterPro" id="IPR003342">
    <property type="entry name" value="ArnT-like_N"/>
</dbReference>
<dbReference type="InterPro" id="IPR036300">
    <property type="entry name" value="MIR_dom_sf"/>
</dbReference>
<evidence type="ECO:0000313" key="17">
    <source>
        <dbReference type="Proteomes" id="UP000002748"/>
    </source>
</evidence>
<comment type="subcellular location">
    <subcellularLocation>
        <location evidence="1 14">Endoplasmic reticulum membrane</location>
        <topology evidence="1 14">Multi-pass membrane protein</topology>
    </subcellularLocation>
</comment>
<dbReference type="HOGENOM" id="CLU_008438_0_0_1"/>
<evidence type="ECO:0000256" key="9">
    <source>
        <dbReference type="ARBA" id="ARBA00022989"/>
    </source>
</evidence>
<name>J6EXV3_TRIAS</name>
<dbReference type="RefSeq" id="XP_014178712.1">
    <property type="nucleotide sequence ID" value="XM_014323237.1"/>
</dbReference>
<keyword evidence="5 14" id="KW-0808">Transferase</keyword>
<feature type="transmembrane region" description="Helical" evidence="14">
    <location>
        <begin position="280"/>
        <end position="301"/>
    </location>
</feature>
<protein>
    <recommendedName>
        <fullName evidence="14">Dolichyl-phosphate-mannose--protein mannosyltransferase</fullName>
        <ecNumber evidence="14">2.4.1.109</ecNumber>
    </recommendedName>
</protein>
<dbReference type="Pfam" id="PF02366">
    <property type="entry name" value="PMT"/>
    <property type="match status" value="1"/>
</dbReference>
<comment type="similarity">
    <text evidence="3 14">Belongs to the glycosyltransferase 39 family.</text>
</comment>
<evidence type="ECO:0000256" key="8">
    <source>
        <dbReference type="ARBA" id="ARBA00022824"/>
    </source>
</evidence>
<evidence type="ECO:0000256" key="4">
    <source>
        <dbReference type="ARBA" id="ARBA00022676"/>
    </source>
</evidence>
<keyword evidence="6 14" id="KW-0812">Transmembrane</keyword>
<dbReference type="OrthoDB" id="292747at2759"/>
<dbReference type="Pfam" id="PF02815">
    <property type="entry name" value="MIR"/>
    <property type="match status" value="1"/>
</dbReference>
<evidence type="ECO:0000256" key="3">
    <source>
        <dbReference type="ARBA" id="ARBA00007222"/>
    </source>
</evidence>
<feature type="domain" description="MIR" evidence="15">
    <location>
        <begin position="333"/>
        <end position="393"/>
    </location>
</feature>
<feature type="transmembrane region" description="Helical" evidence="14">
    <location>
        <begin position="226"/>
        <end position="259"/>
    </location>
</feature>
<evidence type="ECO:0000256" key="11">
    <source>
        <dbReference type="ARBA" id="ARBA00023180"/>
    </source>
</evidence>
<feature type="transmembrane region" description="Helical" evidence="14">
    <location>
        <begin position="603"/>
        <end position="625"/>
    </location>
</feature>
<keyword evidence="11" id="KW-0325">Glycoprotein</keyword>
<dbReference type="FunFam" id="2.80.10.50:FF:000044">
    <property type="entry name" value="Dolichyl-phosphate-mannose-protein mannosyltransferase 4"/>
    <property type="match status" value="1"/>
</dbReference>
<dbReference type="InterPro" id="IPR027005">
    <property type="entry name" value="PMT-like"/>
</dbReference>
<dbReference type="AlphaFoldDB" id="J6EXV3"/>
<evidence type="ECO:0000256" key="1">
    <source>
        <dbReference type="ARBA" id="ARBA00004477"/>
    </source>
</evidence>
<keyword evidence="10 14" id="KW-0472">Membrane</keyword>